<evidence type="ECO:0000256" key="2">
    <source>
        <dbReference type="ARBA" id="ARBA00022679"/>
    </source>
</evidence>
<evidence type="ECO:0000313" key="5">
    <source>
        <dbReference type="Proteomes" id="UP000823844"/>
    </source>
</evidence>
<reference evidence="4" key="1">
    <citation type="journal article" date="2021" name="PeerJ">
        <title>Extensive microbial diversity within the chicken gut microbiome revealed by metagenomics and culture.</title>
        <authorList>
            <person name="Gilroy R."/>
            <person name="Ravi A."/>
            <person name="Getino M."/>
            <person name="Pursley I."/>
            <person name="Horton D.L."/>
            <person name="Alikhan N.F."/>
            <person name="Baker D."/>
            <person name="Gharbi K."/>
            <person name="Hall N."/>
            <person name="Watson M."/>
            <person name="Adriaenssens E.M."/>
            <person name="Foster-Nyarko E."/>
            <person name="Jarju S."/>
            <person name="Secka A."/>
            <person name="Antonio M."/>
            <person name="Oren A."/>
            <person name="Chaudhuri R.R."/>
            <person name="La Ragione R."/>
            <person name="Hildebrand F."/>
            <person name="Pallen M.J."/>
        </authorList>
    </citation>
    <scope>NUCLEOTIDE SEQUENCE</scope>
    <source>
        <strain evidence="4">F6-686</strain>
    </source>
</reference>
<reference evidence="4" key="2">
    <citation type="submission" date="2021-04" db="EMBL/GenBank/DDBJ databases">
        <authorList>
            <person name="Gilroy R."/>
        </authorList>
    </citation>
    <scope>NUCLEOTIDE SEQUENCE</scope>
    <source>
        <strain evidence="4">F6-686</strain>
    </source>
</reference>
<dbReference type="PANTHER" id="PTHR22916:SF51">
    <property type="entry name" value="GLYCOSYLTRANSFERASE EPSH-RELATED"/>
    <property type="match status" value="1"/>
</dbReference>
<dbReference type="PANTHER" id="PTHR22916">
    <property type="entry name" value="GLYCOSYLTRANSFERASE"/>
    <property type="match status" value="1"/>
</dbReference>
<keyword evidence="2" id="KW-0808">Transferase</keyword>
<accession>A0A9E2KRK0</accession>
<name>A0A9E2KRK0_9LACO</name>
<dbReference type="EMBL" id="JAHLFT010000084">
    <property type="protein sequence ID" value="MBU3828746.1"/>
    <property type="molecule type" value="Genomic_DNA"/>
</dbReference>
<feature type="domain" description="Glycosyltransferase 2-like" evidence="3">
    <location>
        <begin position="6"/>
        <end position="157"/>
    </location>
</feature>
<dbReference type="SUPFAM" id="SSF53448">
    <property type="entry name" value="Nucleotide-diphospho-sugar transferases"/>
    <property type="match status" value="1"/>
</dbReference>
<evidence type="ECO:0000256" key="1">
    <source>
        <dbReference type="ARBA" id="ARBA00022676"/>
    </source>
</evidence>
<evidence type="ECO:0000313" key="4">
    <source>
        <dbReference type="EMBL" id="MBU3828746.1"/>
    </source>
</evidence>
<gene>
    <name evidence="4" type="ORF">H9806_06435</name>
</gene>
<dbReference type="InterPro" id="IPR029044">
    <property type="entry name" value="Nucleotide-diphossugar_trans"/>
</dbReference>
<comment type="caution">
    <text evidence="4">The sequence shown here is derived from an EMBL/GenBank/DDBJ whole genome shotgun (WGS) entry which is preliminary data.</text>
</comment>
<proteinExistence type="predicted"/>
<sequence length="356" mass="41901">MTPFFSIIVPVYQSEKFLLKSIKNLREQTFEKIEIILVDDASTDNSLKLCQKISKEDSRVIVIHHTKNMGASRARNSGIEIAHGKWIIFVDSDDLVSVEMCRSFYDYIKCDPSLDFVACNFVSRKNDLFKKVLTNNVVLKLENKDQNINLIKQMLLSDYRKAPQKFQNSFGNNVILNSPWAKAYNKSFLDKNNIKFQTNIKYSEDLLFNIEILACQAKGIYVNNYIYFYRNNSNSITHQNYLPQIIENYFYWNQLAQNFFKHKNLNSLIPVLQAYIFSNVLLVIPRDIFRPNNSFYQSYCRMRQVNKSLKFKDLCNTKIRKSISSLLSNKTKIRSELLLKNHFLILYLKYKVLENI</sequence>
<evidence type="ECO:0000259" key="3">
    <source>
        <dbReference type="Pfam" id="PF00535"/>
    </source>
</evidence>
<keyword evidence="1" id="KW-0328">Glycosyltransferase</keyword>
<dbReference type="AlphaFoldDB" id="A0A9E2KRK0"/>
<dbReference type="CDD" id="cd00761">
    <property type="entry name" value="Glyco_tranf_GTA_type"/>
    <property type="match status" value="1"/>
</dbReference>
<organism evidence="4 5">
    <name type="scientific">Candidatus Lactobacillus pullistercoris</name>
    <dbReference type="NCBI Taxonomy" id="2838636"/>
    <lineage>
        <taxon>Bacteria</taxon>
        <taxon>Bacillati</taxon>
        <taxon>Bacillota</taxon>
        <taxon>Bacilli</taxon>
        <taxon>Lactobacillales</taxon>
        <taxon>Lactobacillaceae</taxon>
        <taxon>Lactobacillus</taxon>
    </lineage>
</organism>
<dbReference type="Pfam" id="PF00535">
    <property type="entry name" value="Glycos_transf_2"/>
    <property type="match status" value="1"/>
</dbReference>
<dbReference type="GO" id="GO:0016757">
    <property type="term" value="F:glycosyltransferase activity"/>
    <property type="evidence" value="ECO:0007669"/>
    <property type="project" value="UniProtKB-KW"/>
</dbReference>
<protein>
    <submittedName>
        <fullName evidence="4">Glycosyltransferase family 2 protein</fullName>
    </submittedName>
</protein>
<dbReference type="InterPro" id="IPR001173">
    <property type="entry name" value="Glyco_trans_2-like"/>
</dbReference>
<dbReference type="Proteomes" id="UP000823844">
    <property type="component" value="Unassembled WGS sequence"/>
</dbReference>
<dbReference type="Gene3D" id="3.90.550.10">
    <property type="entry name" value="Spore Coat Polysaccharide Biosynthesis Protein SpsA, Chain A"/>
    <property type="match status" value="1"/>
</dbReference>